<reference evidence="1 2" key="1">
    <citation type="submission" date="2018-05" db="EMBL/GenBank/DDBJ databases">
        <title>Whole genome sequencing of Paracoccus thiocyanatus SST.</title>
        <authorList>
            <person name="Ghosh W."/>
            <person name="Rameez M.J."/>
            <person name="Roy C."/>
        </authorList>
    </citation>
    <scope>NUCLEOTIDE SEQUENCE [LARGE SCALE GENOMIC DNA]</scope>
    <source>
        <strain evidence="1 2">SST</strain>
    </source>
</reference>
<gene>
    <name evidence="1" type="ORF">DIE28_04490</name>
</gene>
<accession>A0A3D8PDF0</accession>
<name>A0A3D8PDF0_9RHOB</name>
<keyword evidence="2" id="KW-1185">Reference proteome</keyword>
<organism evidence="1 2">
    <name type="scientific">Paracoccus thiocyanatus</name>
    <dbReference type="NCBI Taxonomy" id="34006"/>
    <lineage>
        <taxon>Bacteria</taxon>
        <taxon>Pseudomonadati</taxon>
        <taxon>Pseudomonadota</taxon>
        <taxon>Alphaproteobacteria</taxon>
        <taxon>Rhodobacterales</taxon>
        <taxon>Paracoccaceae</taxon>
        <taxon>Paracoccus</taxon>
    </lineage>
</organism>
<dbReference type="EMBL" id="QFCQ01000014">
    <property type="protein sequence ID" value="RDW14103.1"/>
    <property type="molecule type" value="Genomic_DNA"/>
</dbReference>
<evidence type="ECO:0000313" key="2">
    <source>
        <dbReference type="Proteomes" id="UP000256679"/>
    </source>
</evidence>
<dbReference type="NCBIfam" id="NF047331">
    <property type="entry name" value="phage_HTJ"/>
    <property type="match status" value="1"/>
</dbReference>
<evidence type="ECO:0000313" key="1">
    <source>
        <dbReference type="EMBL" id="RDW14103.1"/>
    </source>
</evidence>
<protein>
    <submittedName>
        <fullName evidence="1">Uncharacterized protein</fullName>
    </submittedName>
</protein>
<dbReference type="Proteomes" id="UP000256679">
    <property type="component" value="Unassembled WGS sequence"/>
</dbReference>
<sequence length="73" mass="7966">MMPDLTELLKQREALAATRYGGVASYRDANGERVDYQDAASIARSLAALDSEIAALQRKRLSIVKIQSSKGIL</sequence>
<dbReference type="AlphaFoldDB" id="A0A3D8PDF0"/>
<comment type="caution">
    <text evidence="1">The sequence shown here is derived from an EMBL/GenBank/DDBJ whole genome shotgun (WGS) entry which is preliminary data.</text>
</comment>
<proteinExistence type="predicted"/>